<organism evidence="5 6">
    <name type="scientific">Microtetraspora glauca</name>
    <dbReference type="NCBI Taxonomy" id="1996"/>
    <lineage>
        <taxon>Bacteria</taxon>
        <taxon>Bacillati</taxon>
        <taxon>Actinomycetota</taxon>
        <taxon>Actinomycetes</taxon>
        <taxon>Streptosporangiales</taxon>
        <taxon>Streptosporangiaceae</taxon>
        <taxon>Microtetraspora</taxon>
    </lineage>
</organism>
<accession>A0ABV3GLD5</accession>
<gene>
    <name evidence="5" type="ORF">AB0I59_27900</name>
</gene>
<keyword evidence="2" id="KW-0285">Flavoprotein</keyword>
<evidence type="ECO:0000313" key="6">
    <source>
        <dbReference type="Proteomes" id="UP001551675"/>
    </source>
</evidence>
<keyword evidence="3" id="KW-0274">FAD</keyword>
<name>A0ABV3GLD5_MICGL</name>
<dbReference type="InterPro" id="IPR050641">
    <property type="entry name" value="RIFMO-like"/>
</dbReference>
<dbReference type="EMBL" id="JBFALK010000016">
    <property type="protein sequence ID" value="MEV0972443.1"/>
    <property type="molecule type" value="Genomic_DNA"/>
</dbReference>
<evidence type="ECO:0000256" key="1">
    <source>
        <dbReference type="ARBA" id="ARBA00001974"/>
    </source>
</evidence>
<dbReference type="InterPro" id="IPR036188">
    <property type="entry name" value="FAD/NAD-bd_sf"/>
</dbReference>
<dbReference type="InterPro" id="IPR002938">
    <property type="entry name" value="FAD-bd"/>
</dbReference>
<dbReference type="PANTHER" id="PTHR43004">
    <property type="entry name" value="TRK SYSTEM POTASSIUM UPTAKE PROTEIN"/>
    <property type="match status" value="1"/>
</dbReference>
<dbReference type="Gene3D" id="3.50.50.60">
    <property type="entry name" value="FAD/NAD(P)-binding domain"/>
    <property type="match status" value="1"/>
</dbReference>
<evidence type="ECO:0000259" key="4">
    <source>
        <dbReference type="Pfam" id="PF01494"/>
    </source>
</evidence>
<evidence type="ECO:0000313" key="5">
    <source>
        <dbReference type="EMBL" id="MEV0972443.1"/>
    </source>
</evidence>
<feature type="domain" description="FAD-binding" evidence="4">
    <location>
        <begin position="24"/>
        <end position="109"/>
    </location>
</feature>
<evidence type="ECO:0000256" key="2">
    <source>
        <dbReference type="ARBA" id="ARBA00022630"/>
    </source>
</evidence>
<dbReference type="Proteomes" id="UP001551675">
    <property type="component" value="Unassembled WGS sequence"/>
</dbReference>
<keyword evidence="5" id="KW-0560">Oxidoreductase</keyword>
<keyword evidence="6" id="KW-1185">Reference proteome</keyword>
<protein>
    <submittedName>
        <fullName evidence="5">FAD-dependent monooxygenase</fullName>
    </submittedName>
</protein>
<evidence type="ECO:0000256" key="3">
    <source>
        <dbReference type="ARBA" id="ARBA00022827"/>
    </source>
</evidence>
<keyword evidence="5" id="KW-0503">Monooxygenase</keyword>
<dbReference type="Pfam" id="PF01494">
    <property type="entry name" value="FAD_binding_3"/>
    <property type="match status" value="1"/>
</dbReference>
<dbReference type="GO" id="GO:0004497">
    <property type="term" value="F:monooxygenase activity"/>
    <property type="evidence" value="ECO:0007669"/>
    <property type="project" value="UniProtKB-KW"/>
</dbReference>
<comment type="caution">
    <text evidence="5">The sequence shown here is derived from an EMBL/GenBank/DDBJ whole genome shotgun (WGS) entry which is preliminary data.</text>
</comment>
<comment type="cofactor">
    <cofactor evidence="1">
        <name>FAD</name>
        <dbReference type="ChEBI" id="CHEBI:57692"/>
    </cofactor>
</comment>
<dbReference type="RefSeq" id="WP_358137562.1">
    <property type="nucleotide sequence ID" value="NZ_JBFALK010000016.1"/>
</dbReference>
<proteinExistence type="predicted"/>
<dbReference type="SUPFAM" id="SSF51905">
    <property type="entry name" value="FAD/NAD(P)-binding domain"/>
    <property type="match status" value="1"/>
</dbReference>
<dbReference type="PANTHER" id="PTHR43004:SF19">
    <property type="entry name" value="BINDING MONOOXYGENASE, PUTATIVE (JCVI)-RELATED"/>
    <property type="match status" value="1"/>
</dbReference>
<reference evidence="5 6" key="1">
    <citation type="submission" date="2024-06" db="EMBL/GenBank/DDBJ databases">
        <title>The Natural Products Discovery Center: Release of the First 8490 Sequenced Strains for Exploring Actinobacteria Biosynthetic Diversity.</title>
        <authorList>
            <person name="Kalkreuter E."/>
            <person name="Kautsar S.A."/>
            <person name="Yang D."/>
            <person name="Bader C.D."/>
            <person name="Teijaro C.N."/>
            <person name="Fluegel L."/>
            <person name="Davis C.M."/>
            <person name="Simpson J.R."/>
            <person name="Lauterbach L."/>
            <person name="Steele A.D."/>
            <person name="Gui C."/>
            <person name="Meng S."/>
            <person name="Li G."/>
            <person name="Viehrig K."/>
            <person name="Ye F."/>
            <person name="Su P."/>
            <person name="Kiefer A.F."/>
            <person name="Nichols A."/>
            <person name="Cepeda A.J."/>
            <person name="Yan W."/>
            <person name="Fan B."/>
            <person name="Jiang Y."/>
            <person name="Adhikari A."/>
            <person name="Zheng C.-J."/>
            <person name="Schuster L."/>
            <person name="Cowan T.M."/>
            <person name="Smanski M.J."/>
            <person name="Chevrette M.G."/>
            <person name="De Carvalho L.P.S."/>
            <person name="Shen B."/>
        </authorList>
    </citation>
    <scope>NUCLEOTIDE SEQUENCE [LARGE SCALE GENOMIC DNA]</scope>
    <source>
        <strain evidence="5 6">NPDC050100</strain>
    </source>
</reference>
<sequence length="141" mass="15263">MPARAGDGFVGECRCRCARSARGTRYLLPVNQRDLERVLDERAAELGADVRRGWDVLSFDQTDDQVDVVARGSDGTETTFTARYLVGCDGGGSLIRKQAGITFPGTSDDNVVDRTALIGPSDRFRFTPGGRWSPGMTECAA</sequence>